<gene>
    <name evidence="2" type="ORF">A1355_13395</name>
</gene>
<sequence>MKKIPYLKTSLAACLLAVSGASSASVWAPNDGDVNFMSFSTSSFPFPSLTDTFGIFEDTAMIGAAAPVLSFTGVGAVSFVASGANYHIGTATASGTLLGSSNFQVGMLSGGVWSAAFGNANLGSDAVMLAFADTEEFDNLHFLYAFDISPSKATDDGPATVPLPASVWMMTSALLGLLYTGRAKSKVS</sequence>
<evidence type="ECO:0008006" key="4">
    <source>
        <dbReference type="Google" id="ProtNLM"/>
    </source>
</evidence>
<protein>
    <recommendedName>
        <fullName evidence="4">Exosortase</fullName>
    </recommendedName>
</protein>
<organism evidence="2 3">
    <name type="scientific">Methylomonas koyamae</name>
    <dbReference type="NCBI Taxonomy" id="702114"/>
    <lineage>
        <taxon>Bacteria</taxon>
        <taxon>Pseudomonadati</taxon>
        <taxon>Pseudomonadota</taxon>
        <taxon>Gammaproteobacteria</taxon>
        <taxon>Methylococcales</taxon>
        <taxon>Methylococcaceae</taxon>
        <taxon>Methylomonas</taxon>
    </lineage>
</organism>
<dbReference type="OrthoDB" id="5574020at2"/>
<dbReference type="AlphaFoldDB" id="A0A177N659"/>
<name>A0A177N659_9GAMM</name>
<evidence type="ECO:0000313" key="2">
    <source>
        <dbReference type="EMBL" id="OAI13496.1"/>
    </source>
</evidence>
<accession>A0A177N659</accession>
<evidence type="ECO:0000313" key="3">
    <source>
        <dbReference type="Proteomes" id="UP000077628"/>
    </source>
</evidence>
<keyword evidence="1" id="KW-0732">Signal</keyword>
<feature type="signal peptide" evidence="1">
    <location>
        <begin position="1"/>
        <end position="24"/>
    </location>
</feature>
<dbReference type="EMBL" id="LUUK01000209">
    <property type="protein sequence ID" value="OAI13496.1"/>
    <property type="molecule type" value="Genomic_DNA"/>
</dbReference>
<comment type="caution">
    <text evidence="2">The sequence shown here is derived from an EMBL/GenBank/DDBJ whole genome shotgun (WGS) entry which is preliminary data.</text>
</comment>
<dbReference type="RefSeq" id="WP_064031212.1">
    <property type="nucleotide sequence ID" value="NZ_LUUK01000209.1"/>
</dbReference>
<dbReference type="Proteomes" id="UP000077628">
    <property type="component" value="Unassembled WGS sequence"/>
</dbReference>
<feature type="chain" id="PRO_5008068813" description="Exosortase" evidence="1">
    <location>
        <begin position="25"/>
        <end position="188"/>
    </location>
</feature>
<reference evidence="3" key="1">
    <citation type="submission" date="2016-03" db="EMBL/GenBank/DDBJ databases">
        <authorList>
            <person name="Heylen K."/>
            <person name="De Vos P."/>
            <person name="Vekeman B."/>
        </authorList>
    </citation>
    <scope>NUCLEOTIDE SEQUENCE [LARGE SCALE GENOMIC DNA]</scope>
    <source>
        <strain evidence="3">R-45383</strain>
    </source>
</reference>
<keyword evidence="3" id="KW-1185">Reference proteome</keyword>
<proteinExistence type="predicted"/>
<evidence type="ECO:0000256" key="1">
    <source>
        <dbReference type="SAM" id="SignalP"/>
    </source>
</evidence>